<reference evidence="2" key="1">
    <citation type="journal article" date="2020" name="Stud. Mycol.">
        <title>101 Dothideomycetes genomes: a test case for predicting lifestyles and emergence of pathogens.</title>
        <authorList>
            <person name="Haridas S."/>
            <person name="Albert R."/>
            <person name="Binder M."/>
            <person name="Bloem J."/>
            <person name="Labutti K."/>
            <person name="Salamov A."/>
            <person name="Andreopoulos B."/>
            <person name="Baker S."/>
            <person name="Barry K."/>
            <person name="Bills G."/>
            <person name="Bluhm B."/>
            <person name="Cannon C."/>
            <person name="Castanera R."/>
            <person name="Culley D."/>
            <person name="Daum C."/>
            <person name="Ezra D."/>
            <person name="Gonzalez J."/>
            <person name="Henrissat B."/>
            <person name="Kuo A."/>
            <person name="Liang C."/>
            <person name="Lipzen A."/>
            <person name="Lutzoni F."/>
            <person name="Magnuson J."/>
            <person name="Mondo S."/>
            <person name="Nolan M."/>
            <person name="Ohm R."/>
            <person name="Pangilinan J."/>
            <person name="Park H.-J."/>
            <person name="Ramirez L."/>
            <person name="Alfaro M."/>
            <person name="Sun H."/>
            <person name="Tritt A."/>
            <person name="Yoshinaga Y."/>
            <person name="Zwiers L.-H."/>
            <person name="Turgeon B."/>
            <person name="Goodwin S."/>
            <person name="Spatafora J."/>
            <person name="Crous P."/>
            <person name="Grigoriev I."/>
        </authorList>
    </citation>
    <scope>NUCLEOTIDE SEQUENCE</scope>
    <source>
        <strain evidence="2">CBS 107.79</strain>
    </source>
</reference>
<name>A0A6A5US42_9PLEO</name>
<dbReference type="Proteomes" id="UP000800036">
    <property type="component" value="Unassembled WGS sequence"/>
</dbReference>
<evidence type="ECO:0000313" key="2">
    <source>
        <dbReference type="EMBL" id="KAF1968003.1"/>
    </source>
</evidence>
<organism evidence="2 3">
    <name type="scientific">Bimuria novae-zelandiae CBS 107.79</name>
    <dbReference type="NCBI Taxonomy" id="1447943"/>
    <lineage>
        <taxon>Eukaryota</taxon>
        <taxon>Fungi</taxon>
        <taxon>Dikarya</taxon>
        <taxon>Ascomycota</taxon>
        <taxon>Pezizomycotina</taxon>
        <taxon>Dothideomycetes</taxon>
        <taxon>Pleosporomycetidae</taxon>
        <taxon>Pleosporales</taxon>
        <taxon>Massarineae</taxon>
        <taxon>Didymosphaeriaceae</taxon>
        <taxon>Bimuria</taxon>
    </lineage>
</organism>
<gene>
    <name evidence="2" type="ORF">BU23DRAFT_481632</name>
</gene>
<evidence type="ECO:0000313" key="3">
    <source>
        <dbReference type="Proteomes" id="UP000800036"/>
    </source>
</evidence>
<sequence length="85" mass="8799">MVKCPECGAGADLTKDGSYAHCASCTSSSFLIDDTLGNTIFEPGKEGSHFRGSGSGSGDKEETTKTDAPSGPPEEKKKDAEKTNP</sequence>
<proteinExistence type="predicted"/>
<accession>A0A6A5US42</accession>
<keyword evidence="3" id="KW-1185">Reference proteome</keyword>
<feature type="compositionally biased region" description="Basic and acidic residues" evidence="1">
    <location>
        <begin position="73"/>
        <end position="85"/>
    </location>
</feature>
<dbReference type="EMBL" id="ML976725">
    <property type="protein sequence ID" value="KAF1968003.1"/>
    <property type="molecule type" value="Genomic_DNA"/>
</dbReference>
<dbReference type="OrthoDB" id="3836501at2759"/>
<dbReference type="AlphaFoldDB" id="A0A6A5US42"/>
<feature type="region of interest" description="Disordered" evidence="1">
    <location>
        <begin position="41"/>
        <end position="85"/>
    </location>
</feature>
<evidence type="ECO:0000256" key="1">
    <source>
        <dbReference type="SAM" id="MobiDB-lite"/>
    </source>
</evidence>
<protein>
    <submittedName>
        <fullName evidence="2">Uncharacterized protein</fullName>
    </submittedName>
</protein>